<gene>
    <name evidence="1" type="ORF">DWX36_13055</name>
</gene>
<comment type="caution">
    <text evidence="1">The sequence shown here is derived from an EMBL/GenBank/DDBJ whole genome shotgun (WGS) entry which is preliminary data.</text>
</comment>
<evidence type="ECO:0000313" key="1">
    <source>
        <dbReference type="EMBL" id="RGT37005.1"/>
    </source>
</evidence>
<dbReference type="Proteomes" id="UP000283834">
    <property type="component" value="Unassembled WGS sequence"/>
</dbReference>
<dbReference type="RefSeq" id="WP_012744442.1">
    <property type="nucleotide sequence ID" value="NZ_QRWQ01000014.1"/>
</dbReference>
<name>A0A412NE88_MEDGN</name>
<reference evidence="1 2" key="1">
    <citation type="submission" date="2018-08" db="EMBL/GenBank/DDBJ databases">
        <title>A genome reference for cultivated species of the human gut microbiota.</title>
        <authorList>
            <person name="Zou Y."/>
            <person name="Xue W."/>
            <person name="Luo G."/>
        </authorList>
    </citation>
    <scope>NUCLEOTIDE SEQUENCE [LARGE SCALE GENOMIC DNA]</scope>
    <source>
        <strain evidence="1 2">AF19-16AC</strain>
    </source>
</reference>
<accession>A0A412NE88</accession>
<sequence>MQFLYDKQVVVKRYSSTLGEFNRPNKTLVEVGTYECHTAESSTTTAQLQPQKKNTTDLTLYTDPEAPIKRGDILYIYELDEYDKPIMSTEFKAIADKPYKKRTQLIVSLLSEEEV</sequence>
<organism evidence="1 2">
    <name type="scientific">Mediterraneibacter gnavus</name>
    <name type="common">Ruminococcus gnavus</name>
    <dbReference type="NCBI Taxonomy" id="33038"/>
    <lineage>
        <taxon>Bacteria</taxon>
        <taxon>Bacillati</taxon>
        <taxon>Bacillota</taxon>
        <taxon>Clostridia</taxon>
        <taxon>Lachnospirales</taxon>
        <taxon>Lachnospiraceae</taxon>
        <taxon>Mediterraneibacter</taxon>
    </lineage>
</organism>
<proteinExistence type="predicted"/>
<evidence type="ECO:0000313" key="2">
    <source>
        <dbReference type="Proteomes" id="UP000283834"/>
    </source>
</evidence>
<protein>
    <submittedName>
        <fullName evidence="1">Uncharacterized protein</fullName>
    </submittedName>
</protein>
<dbReference type="EMBL" id="QRWQ01000014">
    <property type="protein sequence ID" value="RGT37005.1"/>
    <property type="molecule type" value="Genomic_DNA"/>
</dbReference>
<dbReference type="AlphaFoldDB" id="A0A412NE88"/>
<dbReference type="GeneID" id="41356725"/>